<proteinExistence type="predicted"/>
<gene>
    <name evidence="1" type="ORF">JJJ17_13925</name>
</gene>
<name>A0A934SGJ2_9RHOB</name>
<dbReference type="Proteomes" id="UP000640485">
    <property type="component" value="Unassembled WGS sequence"/>
</dbReference>
<reference evidence="1" key="1">
    <citation type="submission" date="2021-01" db="EMBL/GenBank/DDBJ databases">
        <title>Paracoccus amoyensis sp. nov., isolated from the surface seawater along the coast of Xiamen Island, China.</title>
        <authorList>
            <person name="Lyu L."/>
        </authorList>
    </citation>
    <scope>NUCLEOTIDE SEQUENCE</scope>
    <source>
        <strain evidence="1">MJ17</strain>
    </source>
</reference>
<protein>
    <submittedName>
        <fullName evidence="1">Uncharacterized protein</fullName>
    </submittedName>
</protein>
<dbReference type="EMBL" id="JAEPRQ010000005">
    <property type="protein sequence ID" value="MBK4217030.1"/>
    <property type="molecule type" value="Genomic_DNA"/>
</dbReference>
<sequence length="71" mass="8035">MTTYVYRASRRTDGADILSDTIEDLRNIGFEMLAETVRSVLIHTHPLARDLAHHDIEVELWLAPSSRADAT</sequence>
<keyword evidence="2" id="KW-1185">Reference proteome</keyword>
<evidence type="ECO:0000313" key="1">
    <source>
        <dbReference type="EMBL" id="MBK4217030.1"/>
    </source>
</evidence>
<dbReference type="RefSeq" id="WP_200687459.1">
    <property type="nucleotide sequence ID" value="NZ_JAEPRQ010000005.1"/>
</dbReference>
<comment type="caution">
    <text evidence="1">The sequence shown here is derived from an EMBL/GenBank/DDBJ whole genome shotgun (WGS) entry which is preliminary data.</text>
</comment>
<dbReference type="AlphaFoldDB" id="A0A934SGJ2"/>
<accession>A0A934SGJ2</accession>
<organism evidence="1 2">
    <name type="scientific">Paracoccus caeni</name>
    <dbReference type="NCBI Taxonomy" id="657651"/>
    <lineage>
        <taxon>Bacteria</taxon>
        <taxon>Pseudomonadati</taxon>
        <taxon>Pseudomonadota</taxon>
        <taxon>Alphaproteobacteria</taxon>
        <taxon>Rhodobacterales</taxon>
        <taxon>Paracoccaceae</taxon>
        <taxon>Paracoccus</taxon>
    </lineage>
</organism>
<evidence type="ECO:0000313" key="2">
    <source>
        <dbReference type="Proteomes" id="UP000640485"/>
    </source>
</evidence>